<name>A0A1T0A1K6_9GAMM</name>
<gene>
    <name evidence="2" type="ORF">B0181_06230</name>
    <name evidence="3" type="ORF">NCTC10293_00578</name>
</gene>
<feature type="transmembrane region" description="Helical" evidence="1">
    <location>
        <begin position="45"/>
        <end position="66"/>
    </location>
</feature>
<keyword evidence="4" id="KW-1185">Reference proteome</keyword>
<dbReference type="AlphaFoldDB" id="A0A1T0A1K6"/>
<dbReference type="STRING" id="34060.B0181_06230"/>
<dbReference type="PANTHER" id="PTHR39174:SF1">
    <property type="entry name" value="INNER MEMBRANE PROTEIN"/>
    <property type="match status" value="1"/>
</dbReference>
<dbReference type="Pfam" id="PF06196">
    <property type="entry name" value="DUF997"/>
    <property type="match status" value="1"/>
</dbReference>
<evidence type="ECO:0000313" key="3">
    <source>
        <dbReference type="EMBL" id="STZ10248.1"/>
    </source>
</evidence>
<dbReference type="Proteomes" id="UP000255279">
    <property type="component" value="Unassembled WGS sequence"/>
</dbReference>
<dbReference type="OrthoDB" id="7062456at2"/>
<reference evidence="2 4" key="1">
    <citation type="submission" date="2017-02" db="EMBL/GenBank/DDBJ databases">
        <title>Draft genome sequence of Moraxella caviae CCUG 355 type strain.</title>
        <authorList>
            <person name="Engstrom-Jakobsson H."/>
            <person name="Salva-Serra F."/>
            <person name="Thorell K."/>
            <person name="Gonzales-Siles L."/>
            <person name="Karlsson R."/>
            <person name="Boulund F."/>
            <person name="Engstrand L."/>
            <person name="Moore E."/>
        </authorList>
    </citation>
    <scope>NUCLEOTIDE SEQUENCE [LARGE SCALE GENOMIC DNA]</scope>
    <source>
        <strain evidence="2 4">CCUG 355</strain>
    </source>
</reference>
<evidence type="ECO:0000313" key="5">
    <source>
        <dbReference type="Proteomes" id="UP000255279"/>
    </source>
</evidence>
<dbReference type="Proteomes" id="UP000190435">
    <property type="component" value="Unassembled WGS sequence"/>
</dbReference>
<dbReference type="PANTHER" id="PTHR39174">
    <property type="entry name" value="INNER MEMBRANE PROTEIN-RELATED"/>
    <property type="match status" value="1"/>
</dbReference>
<keyword evidence="1" id="KW-0472">Membrane</keyword>
<dbReference type="EMBL" id="MUXU01000038">
    <property type="protein sequence ID" value="OOR89567.1"/>
    <property type="molecule type" value="Genomic_DNA"/>
</dbReference>
<accession>A0A1T0A1K6</accession>
<sequence>MTKSQEHQLAKEAMWAVILTVFYLIGWVIAAYFSPDGAGFFGFPLWFEASCFYLPLLFLFVSFVVLKRVYQPLDLDAAAHDGTQPNDKTINKNNQ</sequence>
<evidence type="ECO:0000256" key="1">
    <source>
        <dbReference type="SAM" id="Phobius"/>
    </source>
</evidence>
<dbReference type="RefSeq" id="WP_078276647.1">
    <property type="nucleotide sequence ID" value="NZ_CAACXO010000076.1"/>
</dbReference>
<dbReference type="InterPro" id="IPR010398">
    <property type="entry name" value="DUF997"/>
</dbReference>
<evidence type="ECO:0000313" key="4">
    <source>
        <dbReference type="Proteomes" id="UP000190435"/>
    </source>
</evidence>
<protein>
    <submittedName>
        <fullName evidence="3">Predicted membrane protein</fullName>
    </submittedName>
</protein>
<reference evidence="3 5" key="2">
    <citation type="submission" date="2018-06" db="EMBL/GenBank/DDBJ databases">
        <authorList>
            <consortium name="Pathogen Informatics"/>
            <person name="Doyle S."/>
        </authorList>
    </citation>
    <scope>NUCLEOTIDE SEQUENCE [LARGE SCALE GENOMIC DNA]</scope>
    <source>
        <strain evidence="3 5">NCTC10293</strain>
    </source>
</reference>
<keyword evidence="1" id="KW-0812">Transmembrane</keyword>
<organism evidence="2 4">
    <name type="scientific">Moraxella caviae</name>
    <dbReference type="NCBI Taxonomy" id="34060"/>
    <lineage>
        <taxon>Bacteria</taxon>
        <taxon>Pseudomonadati</taxon>
        <taxon>Pseudomonadota</taxon>
        <taxon>Gammaproteobacteria</taxon>
        <taxon>Moraxellales</taxon>
        <taxon>Moraxellaceae</taxon>
        <taxon>Moraxella</taxon>
    </lineage>
</organism>
<keyword evidence="1" id="KW-1133">Transmembrane helix</keyword>
<proteinExistence type="predicted"/>
<feature type="transmembrane region" description="Helical" evidence="1">
    <location>
        <begin position="12"/>
        <end position="33"/>
    </location>
</feature>
<evidence type="ECO:0000313" key="2">
    <source>
        <dbReference type="EMBL" id="OOR89567.1"/>
    </source>
</evidence>
<dbReference type="EMBL" id="UGQE01000001">
    <property type="protein sequence ID" value="STZ10248.1"/>
    <property type="molecule type" value="Genomic_DNA"/>
</dbReference>